<dbReference type="Proteomes" id="UP000238479">
    <property type="component" value="Chromosome 2"/>
</dbReference>
<evidence type="ECO:0000313" key="1">
    <source>
        <dbReference type="EMBL" id="PRQ53608.1"/>
    </source>
</evidence>
<sequence length="80" mass="8882">MCLPNFSSDFQIYSQTSHPPPSQTPHPLIFIRLFSFSTTPSSLSTLGVLTWICSLNFTPDDCSSTDKPPQRVNIARPVVL</sequence>
<proteinExistence type="predicted"/>
<dbReference type="Gramene" id="PRQ53608">
    <property type="protein sequence ID" value="PRQ53608"/>
    <property type="gene ID" value="RchiOBHm_Chr2g0168401"/>
</dbReference>
<comment type="caution">
    <text evidence="1">The sequence shown here is derived from an EMBL/GenBank/DDBJ whole genome shotgun (WGS) entry which is preliminary data.</text>
</comment>
<dbReference type="AlphaFoldDB" id="A0A2P6S4K9"/>
<keyword evidence="2" id="KW-1185">Reference proteome</keyword>
<protein>
    <submittedName>
        <fullName evidence="1">Uncharacterized protein</fullName>
    </submittedName>
</protein>
<accession>A0A2P6S4K9</accession>
<dbReference type="EMBL" id="PDCK01000040">
    <property type="protein sequence ID" value="PRQ53608.1"/>
    <property type="molecule type" value="Genomic_DNA"/>
</dbReference>
<name>A0A2P6S4K9_ROSCH</name>
<reference evidence="1 2" key="1">
    <citation type="journal article" date="2018" name="Nat. Genet.">
        <title>The Rosa genome provides new insights in the design of modern roses.</title>
        <authorList>
            <person name="Bendahmane M."/>
        </authorList>
    </citation>
    <scope>NUCLEOTIDE SEQUENCE [LARGE SCALE GENOMIC DNA]</scope>
    <source>
        <strain evidence="2">cv. Old Blush</strain>
    </source>
</reference>
<organism evidence="1 2">
    <name type="scientific">Rosa chinensis</name>
    <name type="common">China rose</name>
    <dbReference type="NCBI Taxonomy" id="74649"/>
    <lineage>
        <taxon>Eukaryota</taxon>
        <taxon>Viridiplantae</taxon>
        <taxon>Streptophyta</taxon>
        <taxon>Embryophyta</taxon>
        <taxon>Tracheophyta</taxon>
        <taxon>Spermatophyta</taxon>
        <taxon>Magnoliopsida</taxon>
        <taxon>eudicotyledons</taxon>
        <taxon>Gunneridae</taxon>
        <taxon>Pentapetalae</taxon>
        <taxon>rosids</taxon>
        <taxon>fabids</taxon>
        <taxon>Rosales</taxon>
        <taxon>Rosaceae</taxon>
        <taxon>Rosoideae</taxon>
        <taxon>Rosoideae incertae sedis</taxon>
        <taxon>Rosa</taxon>
    </lineage>
</organism>
<evidence type="ECO:0000313" key="2">
    <source>
        <dbReference type="Proteomes" id="UP000238479"/>
    </source>
</evidence>
<gene>
    <name evidence="1" type="ORF">RchiOBHm_Chr2g0168401</name>
</gene>